<protein>
    <recommendedName>
        <fullName evidence="3">HeH/LEM domain-containing protein</fullName>
    </recommendedName>
</protein>
<evidence type="ECO:0000313" key="1">
    <source>
        <dbReference type="EMBL" id="EPW16400.1"/>
    </source>
</evidence>
<dbReference type="Proteomes" id="UP000015267">
    <property type="component" value="Unassembled WGS sequence"/>
</dbReference>
<sequence>MAQQPEGGTAAIEKPTKNSTIEDIKKYLISQNIDFSGKTLKADLLRLAGVEEV</sequence>
<reference evidence="1 2" key="1">
    <citation type="submission" date="2012-10" db="EMBL/GenBank/DDBJ databases">
        <authorList>
            <person name="Zadoks R.N."/>
            <person name="Moroni P."/>
            <person name="Richards V.P."/>
            <person name="Durkin S.A.S."/>
            <person name="Kim M."/>
            <person name="Pavinski Bitar P.D."/>
            <person name="Stanhope M.J."/>
            <person name="Town C.D."/>
            <person name="Venter J.C."/>
        </authorList>
    </citation>
    <scope>NUCLEOTIDE SEQUENCE [LARGE SCALE GENOMIC DNA]</scope>
    <source>
        <strain evidence="1 2">CCUG 29376</strain>
    </source>
</reference>
<dbReference type="AlphaFoldDB" id="A0AAV3JIZ8"/>
<proteinExistence type="predicted"/>
<organism evidence="1 2">
    <name type="scientific">Streptococcus agalactiae CCUG 29376</name>
    <dbReference type="NCBI Taxonomy" id="1105255"/>
    <lineage>
        <taxon>Bacteria</taxon>
        <taxon>Bacillati</taxon>
        <taxon>Bacillota</taxon>
        <taxon>Bacilli</taxon>
        <taxon>Lactobacillales</taxon>
        <taxon>Streptococcaceae</taxon>
        <taxon>Streptococcus</taxon>
    </lineage>
</organism>
<dbReference type="RefSeq" id="WP_017645148.1">
    <property type="nucleotide sequence ID" value="NZ_ANDB01000017.1"/>
</dbReference>
<evidence type="ECO:0000313" key="2">
    <source>
        <dbReference type="Proteomes" id="UP000015267"/>
    </source>
</evidence>
<name>A0AAV3JIZ8_STRAG</name>
<accession>A0AAV3JIZ8</accession>
<comment type="caution">
    <text evidence="1">The sequence shown here is derived from an EMBL/GenBank/DDBJ whole genome shotgun (WGS) entry which is preliminary data.</text>
</comment>
<dbReference type="EMBL" id="ANDB01000017">
    <property type="protein sequence ID" value="EPW16400.1"/>
    <property type="molecule type" value="Genomic_DNA"/>
</dbReference>
<evidence type="ECO:0008006" key="3">
    <source>
        <dbReference type="Google" id="ProtNLM"/>
    </source>
</evidence>
<gene>
    <name evidence="1" type="ORF">SAG0055_04555</name>
</gene>